<sequence length="406" mass="44155">CNAYTRSTYTAFPLRDGKLHSAYRSGVSVHAALNQNLPAVLPTSRLKAARGCEGSNVPAEAANNTQQFHLAFHVPLPKMEGVKCILFDIEGTVCSIAFVKDTLFPYAIKALPQVLASKWEDPVFAQYRDAFPEEHRKSPGALQAHVEDLTKRDVKIAYLKNLQGYLWETGYKTGAYGTELFPDVVPQLRQWRDSGFDLAIYSSGSIFAQKLLFGHVQVASETAASSAARKRGRSLKDAEDQANKEHAEPPTKWQAKSDDDEAVEQPEADDRDVKANDSVVSNGEATAADAGKVSDEQAADKSGSGSDSQPAGTEDLTHLFEPNWFDTTNAGLKTESTSYSKIAEALKRKPEEVLFLSDNVKEVDAAIKAGMKSIVVDRPGNAPLADADKERLEVVTSLAGIHVSRS</sequence>
<feature type="region of interest" description="Disordered" evidence="4">
    <location>
        <begin position="223"/>
        <end position="315"/>
    </location>
</feature>
<comment type="caution">
    <text evidence="5">The sequence shown here is derived from an EMBL/GenBank/DDBJ whole genome shotgun (WGS) entry which is preliminary data.</text>
</comment>
<dbReference type="OrthoDB" id="1372046at2759"/>
<dbReference type="Proteomes" id="UP000070133">
    <property type="component" value="Unassembled WGS sequence"/>
</dbReference>
<evidence type="ECO:0000313" key="6">
    <source>
        <dbReference type="Proteomes" id="UP000070133"/>
    </source>
</evidence>
<protein>
    <recommendedName>
        <fullName evidence="7">Enolase-phosphatase E1</fullName>
    </recommendedName>
</protein>
<dbReference type="InterPro" id="IPR023943">
    <property type="entry name" value="Enolase-ppase_E1"/>
</dbReference>
<feature type="compositionally biased region" description="Basic and acidic residues" evidence="4">
    <location>
        <begin position="234"/>
        <end position="249"/>
    </location>
</feature>
<feature type="compositionally biased region" description="Acidic residues" evidence="4">
    <location>
        <begin position="258"/>
        <end position="270"/>
    </location>
</feature>
<reference evidence="5 6" key="1">
    <citation type="submission" date="2015-07" db="EMBL/GenBank/DDBJ databases">
        <title>Comparative genomics of the Sigatoka disease complex on banana suggests a link between parallel evolutionary changes in Pseudocercospora fijiensis and Pseudocercospora eumusae and increased virulence on the banana host.</title>
        <authorList>
            <person name="Chang T.-C."/>
            <person name="Salvucci A."/>
            <person name="Crous P.W."/>
            <person name="Stergiopoulos I."/>
        </authorList>
    </citation>
    <scope>NUCLEOTIDE SEQUENCE [LARGE SCALE GENOMIC DNA]</scope>
    <source>
        <strain evidence="5 6">CBS 114824</strain>
    </source>
</reference>
<dbReference type="GO" id="GO:0000287">
    <property type="term" value="F:magnesium ion binding"/>
    <property type="evidence" value="ECO:0007669"/>
    <property type="project" value="InterPro"/>
</dbReference>
<dbReference type="NCBIfam" id="TIGR01691">
    <property type="entry name" value="enolase-ppase"/>
    <property type="match status" value="1"/>
</dbReference>
<dbReference type="PANTHER" id="PTHR20371">
    <property type="entry name" value="ENOLASE-PHOSPHATASE E1"/>
    <property type="match status" value="1"/>
</dbReference>
<dbReference type="Pfam" id="PF00702">
    <property type="entry name" value="Hydrolase"/>
    <property type="match status" value="1"/>
</dbReference>
<evidence type="ECO:0000256" key="1">
    <source>
        <dbReference type="ARBA" id="ARBA00022605"/>
    </source>
</evidence>
<keyword evidence="6" id="KW-1185">Reference proteome</keyword>
<dbReference type="SUPFAM" id="SSF56784">
    <property type="entry name" value="HAD-like"/>
    <property type="match status" value="2"/>
</dbReference>
<keyword evidence="1" id="KW-0028">Amino-acid biosynthesis</keyword>
<evidence type="ECO:0000313" key="5">
    <source>
        <dbReference type="EMBL" id="KXT01570.1"/>
    </source>
</evidence>
<name>A0A139HGJ0_9PEZI</name>
<dbReference type="Gene3D" id="3.40.50.1000">
    <property type="entry name" value="HAD superfamily/HAD-like"/>
    <property type="match status" value="1"/>
</dbReference>
<evidence type="ECO:0000256" key="2">
    <source>
        <dbReference type="ARBA" id="ARBA00022801"/>
    </source>
</evidence>
<dbReference type="InterPro" id="IPR023214">
    <property type="entry name" value="HAD_sf"/>
</dbReference>
<feature type="non-terminal residue" evidence="5">
    <location>
        <position position="1"/>
    </location>
</feature>
<gene>
    <name evidence="5" type="ORF">AC578_6329</name>
</gene>
<dbReference type="EMBL" id="LFZN01000053">
    <property type="protein sequence ID" value="KXT01570.1"/>
    <property type="molecule type" value="Genomic_DNA"/>
</dbReference>
<evidence type="ECO:0000256" key="3">
    <source>
        <dbReference type="ARBA" id="ARBA00023167"/>
    </source>
</evidence>
<dbReference type="GO" id="GO:0019509">
    <property type="term" value="P:L-methionine salvage from methylthioadenosine"/>
    <property type="evidence" value="ECO:0007669"/>
    <property type="project" value="InterPro"/>
</dbReference>
<organism evidence="5 6">
    <name type="scientific">Pseudocercospora eumusae</name>
    <dbReference type="NCBI Taxonomy" id="321146"/>
    <lineage>
        <taxon>Eukaryota</taxon>
        <taxon>Fungi</taxon>
        <taxon>Dikarya</taxon>
        <taxon>Ascomycota</taxon>
        <taxon>Pezizomycotina</taxon>
        <taxon>Dothideomycetes</taxon>
        <taxon>Dothideomycetidae</taxon>
        <taxon>Mycosphaerellales</taxon>
        <taxon>Mycosphaerellaceae</taxon>
        <taxon>Pseudocercospora</taxon>
    </lineage>
</organism>
<proteinExistence type="predicted"/>
<evidence type="ECO:0008006" key="7">
    <source>
        <dbReference type="Google" id="ProtNLM"/>
    </source>
</evidence>
<dbReference type="GO" id="GO:0043874">
    <property type="term" value="F:acireductone synthase activity"/>
    <property type="evidence" value="ECO:0007669"/>
    <property type="project" value="InterPro"/>
</dbReference>
<dbReference type="PANTHER" id="PTHR20371:SF1">
    <property type="entry name" value="ENOLASE-PHOSPHATASE E1"/>
    <property type="match status" value="1"/>
</dbReference>
<keyword evidence="3" id="KW-0486">Methionine biosynthesis</keyword>
<keyword evidence="2" id="KW-0378">Hydrolase</keyword>
<dbReference type="Gene3D" id="1.10.720.60">
    <property type="match status" value="1"/>
</dbReference>
<evidence type="ECO:0000256" key="4">
    <source>
        <dbReference type="SAM" id="MobiDB-lite"/>
    </source>
</evidence>
<dbReference type="EMBL" id="LFZN01000053">
    <property type="protein sequence ID" value="KXT01572.1"/>
    <property type="molecule type" value="Genomic_DNA"/>
</dbReference>
<dbReference type="InterPro" id="IPR036412">
    <property type="entry name" value="HAD-like_sf"/>
</dbReference>
<dbReference type="AlphaFoldDB" id="A0A139HGJ0"/>
<accession>A0A139HGJ0</accession>